<gene>
    <name evidence="4" type="ORF">J2S64_003725</name>
</gene>
<keyword evidence="2" id="KW-1133">Transmembrane helix</keyword>
<feature type="transmembrane region" description="Helical" evidence="2">
    <location>
        <begin position="210"/>
        <end position="231"/>
    </location>
</feature>
<keyword evidence="5" id="KW-1185">Reference proteome</keyword>
<dbReference type="InterPro" id="IPR001623">
    <property type="entry name" value="DnaJ_domain"/>
</dbReference>
<organism evidence="4 5">
    <name type="scientific">Paeniglutamicibacter sulfureus</name>
    <dbReference type="NCBI Taxonomy" id="43666"/>
    <lineage>
        <taxon>Bacteria</taxon>
        <taxon>Bacillati</taxon>
        <taxon>Actinomycetota</taxon>
        <taxon>Actinomycetes</taxon>
        <taxon>Micrococcales</taxon>
        <taxon>Micrococcaceae</taxon>
        <taxon>Paeniglutamicibacter</taxon>
    </lineage>
</organism>
<evidence type="ECO:0000259" key="3">
    <source>
        <dbReference type="PROSITE" id="PS50076"/>
    </source>
</evidence>
<feature type="compositionally biased region" description="Low complexity" evidence="1">
    <location>
        <begin position="96"/>
        <end position="108"/>
    </location>
</feature>
<dbReference type="SUPFAM" id="SSF46565">
    <property type="entry name" value="Chaperone J-domain"/>
    <property type="match status" value="1"/>
</dbReference>
<dbReference type="EMBL" id="JAVDYI010000001">
    <property type="protein sequence ID" value="MDR7360034.1"/>
    <property type="molecule type" value="Genomic_DNA"/>
</dbReference>
<evidence type="ECO:0000313" key="4">
    <source>
        <dbReference type="EMBL" id="MDR7360034.1"/>
    </source>
</evidence>
<feature type="region of interest" description="Disordered" evidence="1">
    <location>
        <begin position="74"/>
        <end position="116"/>
    </location>
</feature>
<sequence length="484" mass="52176">MNGASHYALLGVLSSAPLAVIKAAHRAQMREHHPDASTGNEELAKALNEALRVLQDEKLRAAYDATLGLGVGTAGGIRGDRAEAEPGQDGQRVRDAGAQNGARSAAAEAIRRERERDKARARREACARANARWFAHQDPAHLAGLDVFARSEIRLSSMRWHQRDYPPLRIREPGRRGPGWGRIGAWLLLAIVMLLACVPAAIVARGNRAPAATVLLLVLLVPVPALLGAWARAGGRAGPWSSVPYVLFLAYAGGLLVPALAGGPNVNPVPLGWLCAYLVGVETFRSTTAPPRRPRAKRLLDPEQVRQRTGWEFGPSPDTAELLTGQLLAHLDRLPGSRTIHPLAFPGDPNRQVGHGVLCGNRLALLESIHCPGGQYFWWQGRLLAQRPGRDPADIGNRFPLAVAGYRRLFPELQVRGWTVFHASDGAAMLTNNQAAGQLPRLATAQMALREVGDWLAAGEPNVVDRQALSALVLGIGRGERLLP</sequence>
<name>A0ABU2BRN2_9MICC</name>
<proteinExistence type="predicted"/>
<evidence type="ECO:0000256" key="2">
    <source>
        <dbReference type="SAM" id="Phobius"/>
    </source>
</evidence>
<dbReference type="Proteomes" id="UP001183817">
    <property type="component" value="Unassembled WGS sequence"/>
</dbReference>
<dbReference type="InterPro" id="IPR052763">
    <property type="entry name" value="DnaJ_C4"/>
</dbReference>
<dbReference type="CDD" id="cd06257">
    <property type="entry name" value="DnaJ"/>
    <property type="match status" value="1"/>
</dbReference>
<feature type="transmembrane region" description="Helical" evidence="2">
    <location>
        <begin position="183"/>
        <end position="204"/>
    </location>
</feature>
<feature type="domain" description="J" evidence="3">
    <location>
        <begin position="5"/>
        <end position="67"/>
    </location>
</feature>
<comment type="caution">
    <text evidence="4">The sequence shown here is derived from an EMBL/GenBank/DDBJ whole genome shotgun (WGS) entry which is preliminary data.</text>
</comment>
<dbReference type="PROSITE" id="PS50076">
    <property type="entry name" value="DNAJ_2"/>
    <property type="match status" value="1"/>
</dbReference>
<evidence type="ECO:0000256" key="1">
    <source>
        <dbReference type="SAM" id="MobiDB-lite"/>
    </source>
</evidence>
<dbReference type="InterPro" id="IPR036869">
    <property type="entry name" value="J_dom_sf"/>
</dbReference>
<dbReference type="PANTHER" id="PTHR44825:SF1">
    <property type="entry name" value="DNAJ HOMOLOG SUBFAMILY C MEMBER 4"/>
    <property type="match status" value="1"/>
</dbReference>
<accession>A0ABU2BRN2</accession>
<protein>
    <recommendedName>
        <fullName evidence="3">J domain-containing protein</fullName>
    </recommendedName>
</protein>
<dbReference type="PANTHER" id="PTHR44825">
    <property type="match status" value="1"/>
</dbReference>
<dbReference type="Pfam" id="PF00226">
    <property type="entry name" value="DnaJ"/>
    <property type="match status" value="1"/>
</dbReference>
<keyword evidence="2" id="KW-0472">Membrane</keyword>
<feature type="transmembrane region" description="Helical" evidence="2">
    <location>
        <begin position="6"/>
        <end position="24"/>
    </location>
</feature>
<reference evidence="4 5" key="1">
    <citation type="submission" date="2023-07" db="EMBL/GenBank/DDBJ databases">
        <title>Sequencing the genomes of 1000 actinobacteria strains.</title>
        <authorList>
            <person name="Klenk H.-P."/>
        </authorList>
    </citation>
    <scope>NUCLEOTIDE SEQUENCE [LARGE SCALE GENOMIC DNA]</scope>
    <source>
        <strain evidence="4 5">DSM 20167</strain>
    </source>
</reference>
<evidence type="ECO:0000313" key="5">
    <source>
        <dbReference type="Proteomes" id="UP001183817"/>
    </source>
</evidence>
<keyword evidence="2" id="KW-0812">Transmembrane</keyword>
<dbReference type="RefSeq" id="WP_310292736.1">
    <property type="nucleotide sequence ID" value="NZ_BAAAWO010000001.1"/>
</dbReference>
<dbReference type="SMART" id="SM00271">
    <property type="entry name" value="DnaJ"/>
    <property type="match status" value="1"/>
</dbReference>
<dbReference type="Gene3D" id="1.10.287.110">
    <property type="entry name" value="DnaJ domain"/>
    <property type="match status" value="1"/>
</dbReference>
<feature type="transmembrane region" description="Helical" evidence="2">
    <location>
        <begin position="243"/>
        <end position="263"/>
    </location>
</feature>